<dbReference type="GO" id="GO:0001614">
    <property type="term" value="F:purinergic nucleotide receptor activity"/>
    <property type="evidence" value="ECO:0007669"/>
    <property type="project" value="InterPro"/>
</dbReference>
<feature type="transmembrane region" description="Helical" evidence="17">
    <location>
        <begin position="318"/>
        <end position="341"/>
    </location>
</feature>
<keyword evidence="12 17" id="KW-0407">Ion channel</keyword>
<dbReference type="FunFam" id="2.60.490.10:FF:000001">
    <property type="entry name" value="P2X purinoceptor"/>
    <property type="match status" value="1"/>
</dbReference>
<keyword evidence="14" id="KW-0547">Nucleotide-binding</keyword>
<dbReference type="InterPro" id="IPR001429">
    <property type="entry name" value="P2X_purnocptor"/>
</dbReference>
<keyword evidence="11" id="KW-1071">Ligand-gated ion channel</keyword>
<feature type="binding site" evidence="14">
    <location>
        <position position="293"/>
    </location>
    <ligand>
        <name>ATP</name>
        <dbReference type="ChEBI" id="CHEBI:30616"/>
        <note>ligand shared between two neighboring subunits of the homotrimer</note>
    </ligand>
</feature>
<evidence type="ECO:0000256" key="6">
    <source>
        <dbReference type="ARBA" id="ARBA00022989"/>
    </source>
</evidence>
<dbReference type="GeneID" id="114869169"/>
<proteinExistence type="inferred from homology"/>
<feature type="glycosylation site" description="N-linked (GlcNAc...) asparagine" evidence="16">
    <location>
        <position position="162"/>
    </location>
</feature>
<evidence type="ECO:0000256" key="15">
    <source>
        <dbReference type="PIRSR" id="PIRSR005713-2"/>
    </source>
</evidence>
<evidence type="ECO:0000256" key="13">
    <source>
        <dbReference type="ARBA" id="ARBA00036634"/>
    </source>
</evidence>
<dbReference type="GO" id="GO:0033198">
    <property type="term" value="P:response to ATP"/>
    <property type="evidence" value="ECO:0007669"/>
    <property type="project" value="InterPro"/>
</dbReference>
<evidence type="ECO:0000256" key="2">
    <source>
        <dbReference type="ARBA" id="ARBA00009848"/>
    </source>
</evidence>
<dbReference type="AlphaFoldDB" id="A0A9W2X8W8"/>
<keyword evidence="17" id="KW-0675">Receptor</keyword>
<comment type="caution">
    <text evidence="17">Lacks conserved residue(s) required for the propagation of feature annotation.</text>
</comment>
<comment type="function">
    <text evidence="17">Receptor for ATP that acts as a ligand-gated ion channel.</text>
</comment>
<keyword evidence="4" id="KW-1003">Cell membrane</keyword>
<evidence type="ECO:0000256" key="11">
    <source>
        <dbReference type="ARBA" id="ARBA00023286"/>
    </source>
</evidence>
<dbReference type="RefSeq" id="XP_055358070.1">
    <property type="nucleotide sequence ID" value="XM_055502095.1"/>
</dbReference>
<dbReference type="KEGG" id="bspl:114869169"/>
<keyword evidence="3 17" id="KW-0813">Transport</keyword>
<keyword evidence="8 17" id="KW-0472">Membrane</keyword>
<dbReference type="FunFam" id="1.10.287.940:FF:000006">
    <property type="entry name" value="p2X purinoceptor 1"/>
    <property type="match status" value="1"/>
</dbReference>
<keyword evidence="10" id="KW-0325">Glycoprotein</keyword>
<dbReference type="Gene3D" id="2.60.490.10">
    <property type="entry name" value="atp-gated p2x4 ion channel domain"/>
    <property type="match status" value="1"/>
</dbReference>
<organism evidence="18 19">
    <name type="scientific">Betta splendens</name>
    <name type="common">Siamese fighting fish</name>
    <dbReference type="NCBI Taxonomy" id="158456"/>
    <lineage>
        <taxon>Eukaryota</taxon>
        <taxon>Metazoa</taxon>
        <taxon>Chordata</taxon>
        <taxon>Craniata</taxon>
        <taxon>Vertebrata</taxon>
        <taxon>Euteleostomi</taxon>
        <taxon>Actinopterygii</taxon>
        <taxon>Neopterygii</taxon>
        <taxon>Teleostei</taxon>
        <taxon>Neoteleostei</taxon>
        <taxon>Acanthomorphata</taxon>
        <taxon>Anabantaria</taxon>
        <taxon>Anabantiformes</taxon>
        <taxon>Anabantoidei</taxon>
        <taxon>Osphronemidae</taxon>
        <taxon>Betta</taxon>
    </lineage>
</organism>
<dbReference type="GO" id="GO:0004931">
    <property type="term" value="F:extracellularly ATP-gated monoatomic cation channel activity"/>
    <property type="evidence" value="ECO:0007669"/>
    <property type="project" value="InterPro"/>
</dbReference>
<evidence type="ECO:0000256" key="17">
    <source>
        <dbReference type="RuleBase" id="RU000681"/>
    </source>
</evidence>
<evidence type="ECO:0000256" key="12">
    <source>
        <dbReference type="ARBA" id="ARBA00023303"/>
    </source>
</evidence>
<dbReference type="NCBIfam" id="TIGR00863">
    <property type="entry name" value="P2X"/>
    <property type="match status" value="1"/>
</dbReference>
<dbReference type="GO" id="GO:0070588">
    <property type="term" value="P:calcium ion transmembrane transport"/>
    <property type="evidence" value="ECO:0007669"/>
    <property type="project" value="TreeGrafter"/>
</dbReference>
<feature type="binding site" evidence="14">
    <location>
        <begin position="274"/>
        <end position="276"/>
    </location>
    <ligand>
        <name>ATP</name>
        <dbReference type="ChEBI" id="CHEBI:30616"/>
        <note>ligand shared between two neighboring subunits of the homotrimer</note>
    </ligand>
</feature>
<dbReference type="CTD" id="5023"/>
<keyword evidence="7 17" id="KW-0406">Ion transport</keyword>
<dbReference type="Pfam" id="PF00864">
    <property type="entry name" value="P2X_receptor"/>
    <property type="match status" value="1"/>
</dbReference>
<evidence type="ECO:0000256" key="3">
    <source>
        <dbReference type="ARBA" id="ARBA00022448"/>
    </source>
</evidence>
<evidence type="ECO:0000256" key="1">
    <source>
        <dbReference type="ARBA" id="ARBA00004651"/>
    </source>
</evidence>
<evidence type="ECO:0000256" key="7">
    <source>
        <dbReference type="ARBA" id="ARBA00023065"/>
    </source>
</evidence>
<accession>A0A9W2X8W8</accession>
<dbReference type="PRINTS" id="PR01307">
    <property type="entry name" value="P2XRECEPTOR"/>
</dbReference>
<feature type="disulfide bond" evidence="15">
    <location>
        <begin position="239"/>
        <end position="248"/>
    </location>
</feature>
<keyword evidence="18" id="KW-1185">Reference proteome</keyword>
<keyword evidence="9 15" id="KW-1015">Disulfide bond</keyword>
<reference evidence="19" key="1">
    <citation type="submission" date="2025-08" db="UniProtKB">
        <authorList>
            <consortium name="RefSeq"/>
        </authorList>
    </citation>
    <scope>IDENTIFICATION</scope>
</reference>
<evidence type="ECO:0000256" key="4">
    <source>
        <dbReference type="ARBA" id="ARBA00022475"/>
    </source>
</evidence>
<sequence length="373" mass="41854">MPPRASVSEVKPRGHKRWVLQLRWVFIYEKGYQSTDTAVSSVFTKMKGVGHTNVNGSERVWDVSDYVFPPQGDSSFVVMTNYILTEGQQMGKCPEDCLSKWVIVQQLNGRKKKRTVNSACVQFGQMTGVCVKATNTCEVLAWCPVENDRVIPTPPLLMSAENYTLFIKNSVTFPIFGVTRSNLVEGVDADYINKCLYSPEDAPLCPIFKLGDIVKLSGFSFETIAQVGGAIGIVVDWTCNFDVDVKHCKPKYNFHGLYGNPGEKDQTRASVGYNFRYAKHYLENSVEKRTLLKVFGIRFDIIVQSLARKFDIIPTLTAIGSGVGIFGVATVVCDLVLLYLLPKREFYKNMKFKHTDTTIKDPDSEVASIEMEK</sequence>
<keyword evidence="6 17" id="KW-1133">Transmembrane helix</keyword>
<dbReference type="PANTHER" id="PTHR10125">
    <property type="entry name" value="P2X PURINOCEPTOR"/>
    <property type="match status" value="1"/>
</dbReference>
<dbReference type="GO" id="GO:0098794">
    <property type="term" value="C:postsynapse"/>
    <property type="evidence" value="ECO:0007669"/>
    <property type="project" value="GOC"/>
</dbReference>
<name>A0A9W2X8W8_BETSP</name>
<comment type="subcellular location">
    <subcellularLocation>
        <location evidence="1">Cell membrane</location>
        <topology evidence="1">Multi-pass membrane protein</topology>
    </subcellularLocation>
    <subcellularLocation>
        <location evidence="17">Membrane</location>
        <topology evidence="17">Multi-pass membrane protein</topology>
    </subcellularLocation>
</comment>
<feature type="binding site" evidence="14">
    <location>
        <begin position="45"/>
        <end position="47"/>
    </location>
    <ligand>
        <name>ATP</name>
        <dbReference type="ChEBI" id="CHEBI:30616"/>
        <note>ligand shared between two neighboring subunits of the homotrimer</note>
    </ligand>
</feature>
<evidence type="ECO:0000256" key="9">
    <source>
        <dbReference type="ARBA" id="ARBA00023157"/>
    </source>
</evidence>
<comment type="catalytic activity">
    <reaction evidence="13">
        <text>Ca(2+)(in) = Ca(2+)(out)</text>
        <dbReference type="Rhea" id="RHEA:29671"/>
        <dbReference type="ChEBI" id="CHEBI:29108"/>
    </reaction>
</comment>
<keyword evidence="5 17" id="KW-0812">Transmembrane</keyword>
<feature type="binding site" evidence="14">
    <location>
        <position position="164"/>
    </location>
    <ligand>
        <name>ATP</name>
        <dbReference type="ChEBI" id="CHEBI:30616"/>
        <note>ligand shared between two neighboring subunits of the homotrimer</note>
    </ligand>
</feature>
<evidence type="ECO:0000256" key="14">
    <source>
        <dbReference type="PIRSR" id="PIRSR005713-1"/>
    </source>
</evidence>
<evidence type="ECO:0000256" key="8">
    <source>
        <dbReference type="ARBA" id="ARBA00023136"/>
    </source>
</evidence>
<evidence type="ECO:0000313" key="19">
    <source>
        <dbReference type="RefSeq" id="XP_055358070.1"/>
    </source>
</evidence>
<keyword evidence="14" id="KW-0067">ATP-binding</keyword>
<feature type="disulfide bond" evidence="15">
    <location>
        <begin position="93"/>
        <end position="143"/>
    </location>
</feature>
<dbReference type="Proteomes" id="UP000515150">
    <property type="component" value="Chromosome 14"/>
</dbReference>
<protein>
    <recommendedName>
        <fullName evidence="17">P2X purinoceptor</fullName>
    </recommendedName>
</protein>
<evidence type="ECO:0000256" key="16">
    <source>
        <dbReference type="PIRSR" id="PIRSR005713-3"/>
    </source>
</evidence>
<dbReference type="PIRSF" id="PIRSF005713">
    <property type="entry name" value="P2X_purinoceptor"/>
    <property type="match status" value="1"/>
</dbReference>
<dbReference type="InterPro" id="IPR027309">
    <property type="entry name" value="P2X_extracellular_dom_sf"/>
</dbReference>
<evidence type="ECO:0000256" key="10">
    <source>
        <dbReference type="ARBA" id="ARBA00023180"/>
    </source>
</evidence>
<dbReference type="PANTHER" id="PTHR10125:SF9">
    <property type="entry name" value="P2X PURINOCEPTOR 1"/>
    <property type="match status" value="1"/>
</dbReference>
<evidence type="ECO:0000256" key="5">
    <source>
        <dbReference type="ARBA" id="ARBA00022692"/>
    </source>
</evidence>
<dbReference type="InterPro" id="IPR059116">
    <property type="entry name" value="P2X_receptor"/>
</dbReference>
<dbReference type="GO" id="GO:0005886">
    <property type="term" value="C:plasma membrane"/>
    <property type="evidence" value="ECO:0007669"/>
    <property type="project" value="UniProtKB-SubCell"/>
</dbReference>
<dbReference type="GO" id="GO:0005524">
    <property type="term" value="F:ATP binding"/>
    <property type="evidence" value="ECO:0007669"/>
    <property type="project" value="UniProtKB-KW"/>
</dbReference>
<feature type="disulfide bond" evidence="15">
    <location>
        <begin position="195"/>
        <end position="205"/>
    </location>
</feature>
<gene>
    <name evidence="19" type="primary">p2rx1</name>
</gene>
<evidence type="ECO:0000313" key="18">
    <source>
        <dbReference type="Proteomes" id="UP000515150"/>
    </source>
</evidence>
<dbReference type="Gene3D" id="1.10.287.940">
    <property type="entry name" value="atp-gated p2x4 ion channel"/>
    <property type="match status" value="1"/>
</dbReference>
<dbReference type="OrthoDB" id="494673at2759"/>
<comment type="similarity">
    <text evidence="2 17">Belongs to the P2X receptor family.</text>
</comment>